<reference evidence="1 2" key="1">
    <citation type="submission" date="2019-03" db="EMBL/GenBank/DDBJ databases">
        <title>Single cell metagenomics reveals metabolic interactions within the superorganism composed of flagellate Streblomastix strix and complex community of Bacteroidetes bacteria on its surface.</title>
        <authorList>
            <person name="Treitli S.C."/>
            <person name="Kolisko M."/>
            <person name="Husnik F."/>
            <person name="Keeling P."/>
            <person name="Hampl V."/>
        </authorList>
    </citation>
    <scope>NUCLEOTIDE SEQUENCE [LARGE SCALE GENOMIC DNA]</scope>
    <source>
        <strain evidence="1">ST1C</strain>
    </source>
</reference>
<evidence type="ECO:0000313" key="2">
    <source>
        <dbReference type="Proteomes" id="UP000324800"/>
    </source>
</evidence>
<sequence>MASCTNAVKYSVAYNEFKLDCDYSINTFDPPFYLTPQYWKAKVEGYMSQDKLAHRPIDNNVKQNNVACIVNKSKVIETIKK</sequence>
<dbReference type="AlphaFoldDB" id="A0A5J4UJV1"/>
<organism evidence="1 2">
    <name type="scientific">Streblomastix strix</name>
    <dbReference type="NCBI Taxonomy" id="222440"/>
    <lineage>
        <taxon>Eukaryota</taxon>
        <taxon>Metamonada</taxon>
        <taxon>Preaxostyla</taxon>
        <taxon>Oxymonadida</taxon>
        <taxon>Streblomastigidae</taxon>
        <taxon>Streblomastix</taxon>
    </lineage>
</organism>
<accession>A0A5J4UJV1</accession>
<proteinExistence type="predicted"/>
<protein>
    <submittedName>
        <fullName evidence="1">Uncharacterized protein</fullName>
    </submittedName>
</protein>
<dbReference type="Proteomes" id="UP000324800">
    <property type="component" value="Unassembled WGS sequence"/>
</dbReference>
<gene>
    <name evidence="1" type="ORF">EZS28_033950</name>
</gene>
<comment type="caution">
    <text evidence="1">The sequence shown here is derived from an EMBL/GenBank/DDBJ whole genome shotgun (WGS) entry which is preliminary data.</text>
</comment>
<dbReference type="EMBL" id="SNRW01015303">
    <property type="protein sequence ID" value="KAA6370523.1"/>
    <property type="molecule type" value="Genomic_DNA"/>
</dbReference>
<evidence type="ECO:0000313" key="1">
    <source>
        <dbReference type="EMBL" id="KAA6370523.1"/>
    </source>
</evidence>
<name>A0A5J4UJV1_9EUKA</name>